<comment type="similarity">
    <text evidence="1">Belongs to the IUNH family.</text>
</comment>
<keyword evidence="3" id="KW-0326">Glycosidase</keyword>
<dbReference type="Pfam" id="PF01156">
    <property type="entry name" value="IU_nuc_hydro"/>
    <property type="match status" value="1"/>
</dbReference>
<dbReference type="GO" id="GO:0005829">
    <property type="term" value="C:cytosol"/>
    <property type="evidence" value="ECO:0007669"/>
    <property type="project" value="TreeGrafter"/>
</dbReference>
<feature type="domain" description="Inosine/uridine-preferring nucleoside hydrolase" evidence="4">
    <location>
        <begin position="7"/>
        <end position="62"/>
    </location>
</feature>
<keyword evidence="6" id="KW-1185">Reference proteome</keyword>
<evidence type="ECO:0000313" key="6">
    <source>
        <dbReference type="Proteomes" id="UP001148614"/>
    </source>
</evidence>
<name>A0A9W8N7E2_9PEZI</name>
<evidence type="ECO:0000256" key="3">
    <source>
        <dbReference type="ARBA" id="ARBA00023295"/>
    </source>
</evidence>
<proteinExistence type="inferred from homology"/>
<dbReference type="PANTHER" id="PTHR12304:SF56">
    <property type="entry name" value="HYDROLASE, PUTATIVE (AFU_ORTHOLOGUE AFUA_1G11790)-RELATED"/>
    <property type="match status" value="1"/>
</dbReference>
<accession>A0A9W8N7E2</accession>
<keyword evidence="2" id="KW-0378">Hydrolase</keyword>
<gene>
    <name evidence="5" type="ORF">NPX13_g9085</name>
</gene>
<dbReference type="InterPro" id="IPR001910">
    <property type="entry name" value="Inosine/uridine_hydrolase_dom"/>
</dbReference>
<dbReference type="EMBL" id="JANPWZ010002138">
    <property type="protein sequence ID" value="KAJ3561074.1"/>
    <property type="molecule type" value="Genomic_DNA"/>
</dbReference>
<dbReference type="PANTHER" id="PTHR12304">
    <property type="entry name" value="INOSINE-URIDINE PREFERRING NUCLEOSIDE HYDROLASE"/>
    <property type="match status" value="1"/>
</dbReference>
<sequence length="103" mass="11311">MAPKRRIIIDTDPGGDDTLAMLLALASAPSDLEVVMISVTYGNVTLENCARNVMGLFKVLDHELEWRRAQGKTSLGFEALRTYKPIVALGPEHALEDEILMAD</sequence>
<organism evidence="5 6">
    <name type="scientific">Xylaria arbuscula</name>
    <dbReference type="NCBI Taxonomy" id="114810"/>
    <lineage>
        <taxon>Eukaryota</taxon>
        <taxon>Fungi</taxon>
        <taxon>Dikarya</taxon>
        <taxon>Ascomycota</taxon>
        <taxon>Pezizomycotina</taxon>
        <taxon>Sordariomycetes</taxon>
        <taxon>Xylariomycetidae</taxon>
        <taxon>Xylariales</taxon>
        <taxon>Xylariaceae</taxon>
        <taxon>Xylaria</taxon>
    </lineage>
</organism>
<evidence type="ECO:0000313" key="5">
    <source>
        <dbReference type="EMBL" id="KAJ3561074.1"/>
    </source>
</evidence>
<evidence type="ECO:0000256" key="1">
    <source>
        <dbReference type="ARBA" id="ARBA00009176"/>
    </source>
</evidence>
<dbReference type="GO" id="GO:0006152">
    <property type="term" value="P:purine nucleoside catabolic process"/>
    <property type="evidence" value="ECO:0007669"/>
    <property type="project" value="TreeGrafter"/>
</dbReference>
<reference evidence="5" key="1">
    <citation type="submission" date="2022-07" db="EMBL/GenBank/DDBJ databases">
        <title>Genome Sequence of Xylaria arbuscula.</title>
        <authorList>
            <person name="Buettner E."/>
        </authorList>
    </citation>
    <scope>NUCLEOTIDE SEQUENCE</scope>
    <source>
        <strain evidence="5">VT107</strain>
    </source>
</reference>
<evidence type="ECO:0000259" key="4">
    <source>
        <dbReference type="Pfam" id="PF01156"/>
    </source>
</evidence>
<dbReference type="Proteomes" id="UP001148614">
    <property type="component" value="Unassembled WGS sequence"/>
</dbReference>
<dbReference type="AlphaFoldDB" id="A0A9W8N7E2"/>
<dbReference type="Gene3D" id="3.90.245.10">
    <property type="entry name" value="Ribonucleoside hydrolase-like"/>
    <property type="match status" value="1"/>
</dbReference>
<dbReference type="InterPro" id="IPR036452">
    <property type="entry name" value="Ribo_hydro-like"/>
</dbReference>
<comment type="caution">
    <text evidence="5">The sequence shown here is derived from an EMBL/GenBank/DDBJ whole genome shotgun (WGS) entry which is preliminary data.</text>
</comment>
<protein>
    <recommendedName>
        <fullName evidence="4">Inosine/uridine-preferring nucleoside hydrolase domain-containing protein</fullName>
    </recommendedName>
</protein>
<dbReference type="GO" id="GO:0008477">
    <property type="term" value="F:purine nucleosidase activity"/>
    <property type="evidence" value="ECO:0007669"/>
    <property type="project" value="TreeGrafter"/>
</dbReference>
<dbReference type="SUPFAM" id="SSF53590">
    <property type="entry name" value="Nucleoside hydrolase"/>
    <property type="match status" value="1"/>
</dbReference>
<dbReference type="InterPro" id="IPR023186">
    <property type="entry name" value="IUNH"/>
</dbReference>
<dbReference type="VEuPathDB" id="FungiDB:F4678DRAFT_340850"/>
<evidence type="ECO:0000256" key="2">
    <source>
        <dbReference type="ARBA" id="ARBA00022801"/>
    </source>
</evidence>